<evidence type="ECO:0000313" key="2">
    <source>
        <dbReference type="Proteomes" id="UP000562254"/>
    </source>
</evidence>
<dbReference type="EMBL" id="JACIJE010000002">
    <property type="protein sequence ID" value="MBB5688900.1"/>
    <property type="molecule type" value="Genomic_DNA"/>
</dbReference>
<accession>A0A840XPX9</accession>
<dbReference type="AlphaFoldDB" id="A0A840XPX9"/>
<name>A0A840XPX9_9PROT</name>
<organism evidence="1 2">
    <name type="scientific">Neoroseomonas alkaliterrae</name>
    <dbReference type="NCBI Taxonomy" id="1452450"/>
    <lineage>
        <taxon>Bacteria</taxon>
        <taxon>Pseudomonadati</taxon>
        <taxon>Pseudomonadota</taxon>
        <taxon>Alphaproteobacteria</taxon>
        <taxon>Acetobacterales</taxon>
        <taxon>Acetobacteraceae</taxon>
        <taxon>Neoroseomonas</taxon>
    </lineage>
</organism>
<dbReference type="RefSeq" id="WP_184481946.1">
    <property type="nucleotide sequence ID" value="NZ_JAAEDJ010000122.1"/>
</dbReference>
<proteinExistence type="predicted"/>
<keyword evidence="2" id="KW-1185">Reference proteome</keyword>
<protein>
    <submittedName>
        <fullName evidence="1">Uncharacterized protein</fullName>
    </submittedName>
</protein>
<comment type="caution">
    <text evidence="1">The sequence shown here is derived from an EMBL/GenBank/DDBJ whole genome shotgun (WGS) entry which is preliminary data.</text>
</comment>
<gene>
    <name evidence="1" type="ORF">FHS88_001016</name>
</gene>
<sequence length="213" mass="23262">MARYTLYGIGDGPFHSFEDVGAYFRYKFPITVQVPEGYEGAGASHKTETLFKEAFEEIAACAKQPACDRAFRELGLRMGLKDVLARWTLHLFAFAPYGEQERWPPTDDGITFAQVTVEKPNASPPYAEIGIHICAMRSAGFLAATLLHELAHIAGAPGASAADFAASAAGKLPQSEFRRLHAAERAVWACGLVDHYKKHVIGALERIGGRRPV</sequence>
<dbReference type="Proteomes" id="UP000562254">
    <property type="component" value="Unassembled WGS sequence"/>
</dbReference>
<reference evidence="1 2" key="1">
    <citation type="submission" date="2020-08" db="EMBL/GenBank/DDBJ databases">
        <title>Genomic Encyclopedia of Type Strains, Phase IV (KMG-IV): sequencing the most valuable type-strain genomes for metagenomic binning, comparative biology and taxonomic classification.</title>
        <authorList>
            <person name="Goeker M."/>
        </authorList>
    </citation>
    <scope>NUCLEOTIDE SEQUENCE [LARGE SCALE GENOMIC DNA]</scope>
    <source>
        <strain evidence="1 2">DSM 25895</strain>
    </source>
</reference>
<evidence type="ECO:0000313" key="1">
    <source>
        <dbReference type="EMBL" id="MBB5688900.1"/>
    </source>
</evidence>